<feature type="compositionally biased region" description="Basic and acidic residues" evidence="1">
    <location>
        <begin position="44"/>
        <end position="55"/>
    </location>
</feature>
<feature type="compositionally biased region" description="Acidic residues" evidence="1">
    <location>
        <begin position="63"/>
        <end position="86"/>
    </location>
</feature>
<evidence type="ECO:0000313" key="3">
    <source>
        <dbReference type="Proteomes" id="UP000695562"/>
    </source>
</evidence>
<dbReference type="EMBL" id="AJWJ01000231">
    <property type="protein sequence ID" value="KAF2073032.1"/>
    <property type="molecule type" value="Genomic_DNA"/>
</dbReference>
<feature type="compositionally biased region" description="Low complexity" evidence="1">
    <location>
        <begin position="87"/>
        <end position="98"/>
    </location>
</feature>
<keyword evidence="3" id="KW-1185">Reference proteome</keyword>
<evidence type="ECO:0000313" key="2">
    <source>
        <dbReference type="EMBL" id="KAF2073032.1"/>
    </source>
</evidence>
<dbReference type="Proteomes" id="UP000695562">
    <property type="component" value="Unassembled WGS sequence"/>
</dbReference>
<proteinExistence type="predicted"/>
<protein>
    <submittedName>
        <fullName evidence="2">Uncharacterized protein</fullName>
    </submittedName>
</protein>
<organism evidence="2 3">
    <name type="scientific">Polysphondylium violaceum</name>
    <dbReference type="NCBI Taxonomy" id="133409"/>
    <lineage>
        <taxon>Eukaryota</taxon>
        <taxon>Amoebozoa</taxon>
        <taxon>Evosea</taxon>
        <taxon>Eumycetozoa</taxon>
        <taxon>Dictyostelia</taxon>
        <taxon>Dictyosteliales</taxon>
        <taxon>Dictyosteliaceae</taxon>
        <taxon>Polysphondylium</taxon>
    </lineage>
</organism>
<dbReference type="AlphaFoldDB" id="A0A8J4PT62"/>
<accession>A0A8J4PT62</accession>
<gene>
    <name evidence="2" type="ORF">CYY_005648</name>
</gene>
<sequence length="190" mass="21704">MEEMKTTLDFHNGHGKEIKVSFETISSKSIVESVTEEEVVKFVEKAHSKRQRETNLTRSWSVEYDEDNQGNDEKESGDDYSDDDNDNSSSDESSSGSGYNQIFMLRDYKKKPFDNLSSTSFLTARGRPIQVEKDKLNHAFETVSKEKEITEEDLSRYFQDLELLNQPLYKEDLKILTNSSSSGGSSTKQP</sequence>
<evidence type="ECO:0000256" key="1">
    <source>
        <dbReference type="SAM" id="MobiDB-lite"/>
    </source>
</evidence>
<name>A0A8J4PT62_9MYCE</name>
<feature type="region of interest" description="Disordered" evidence="1">
    <location>
        <begin position="44"/>
        <end position="98"/>
    </location>
</feature>
<comment type="caution">
    <text evidence="2">The sequence shown here is derived from an EMBL/GenBank/DDBJ whole genome shotgun (WGS) entry which is preliminary data.</text>
</comment>
<reference evidence="2" key="1">
    <citation type="submission" date="2020-01" db="EMBL/GenBank/DDBJ databases">
        <title>Development of genomics and gene disruption for Polysphondylium violaceum indicates a role for the polyketide synthase stlB in stalk morphogenesis.</title>
        <authorList>
            <person name="Narita B."/>
            <person name="Kawabe Y."/>
            <person name="Kin K."/>
            <person name="Saito T."/>
            <person name="Gibbs R."/>
            <person name="Kuspa A."/>
            <person name="Muzny D."/>
            <person name="Queller D."/>
            <person name="Richards S."/>
            <person name="Strassman J."/>
            <person name="Sucgang R."/>
            <person name="Worley K."/>
            <person name="Schaap P."/>
        </authorList>
    </citation>
    <scope>NUCLEOTIDE SEQUENCE</scope>
    <source>
        <strain evidence="2">QSvi11</strain>
    </source>
</reference>